<feature type="transmembrane region" description="Helical" evidence="8">
    <location>
        <begin position="228"/>
        <end position="246"/>
    </location>
</feature>
<evidence type="ECO:0000256" key="5">
    <source>
        <dbReference type="ARBA" id="ARBA00022989"/>
    </source>
</evidence>
<organism evidence="10 11">
    <name type="scientific">Streptomyces ficellus</name>
    <dbReference type="NCBI Taxonomy" id="1977088"/>
    <lineage>
        <taxon>Bacteria</taxon>
        <taxon>Bacillati</taxon>
        <taxon>Actinomycetota</taxon>
        <taxon>Actinomycetes</taxon>
        <taxon>Kitasatosporales</taxon>
        <taxon>Streptomycetaceae</taxon>
        <taxon>Streptomyces</taxon>
    </lineage>
</organism>
<dbReference type="Gene3D" id="1.20.1250.20">
    <property type="entry name" value="MFS general substrate transporter like domains"/>
    <property type="match status" value="1"/>
</dbReference>
<evidence type="ECO:0000256" key="3">
    <source>
        <dbReference type="ARBA" id="ARBA00022475"/>
    </source>
</evidence>
<keyword evidence="4 8" id="KW-0812">Transmembrane</keyword>
<dbReference type="Gene3D" id="1.20.1720.10">
    <property type="entry name" value="Multidrug resistance protein D"/>
    <property type="match status" value="1"/>
</dbReference>
<feature type="transmembrane region" description="Helical" evidence="8">
    <location>
        <begin position="258"/>
        <end position="275"/>
    </location>
</feature>
<dbReference type="GO" id="GO:0005886">
    <property type="term" value="C:plasma membrane"/>
    <property type="evidence" value="ECO:0007669"/>
    <property type="project" value="UniProtKB-SubCell"/>
</dbReference>
<dbReference type="Proteomes" id="UP000422572">
    <property type="component" value="Chromosome"/>
</dbReference>
<feature type="transmembrane region" description="Helical" evidence="8">
    <location>
        <begin position="132"/>
        <end position="153"/>
    </location>
</feature>
<accession>A0A6I6F5M5</accession>
<feature type="transmembrane region" description="Helical" evidence="8">
    <location>
        <begin position="107"/>
        <end position="126"/>
    </location>
</feature>
<feature type="transmembrane region" description="Helical" evidence="8">
    <location>
        <begin position="39"/>
        <end position="63"/>
    </location>
</feature>
<proteinExistence type="predicted"/>
<dbReference type="InterPro" id="IPR004638">
    <property type="entry name" value="EmrB-like"/>
</dbReference>
<dbReference type="EMBL" id="CP034279">
    <property type="protein sequence ID" value="QGV78044.1"/>
    <property type="molecule type" value="Genomic_DNA"/>
</dbReference>
<dbReference type="AlphaFoldDB" id="A0A6I6F5M5"/>
<dbReference type="RefSeq" id="WP_156691860.1">
    <property type="nucleotide sequence ID" value="NZ_CP034279.1"/>
</dbReference>
<protein>
    <submittedName>
        <fullName evidence="10">DHA2 family efflux MFS transporter permease subunit</fullName>
    </submittedName>
</protein>
<evidence type="ECO:0000313" key="10">
    <source>
        <dbReference type="EMBL" id="QGV78044.1"/>
    </source>
</evidence>
<feature type="transmembrane region" description="Helical" evidence="8">
    <location>
        <begin position="195"/>
        <end position="216"/>
    </location>
</feature>
<keyword evidence="2" id="KW-0813">Transport</keyword>
<reference evidence="10 11" key="1">
    <citation type="submission" date="2018-12" db="EMBL/GenBank/DDBJ databases">
        <title>Complete genome sequence of Streptomyces ficellus NRRL8067, the producer of ficellomycin, feldamycin and nojirimycin.</title>
        <authorList>
            <person name="Zhang H."/>
            <person name="Yue R."/>
            <person name="Liu Y."/>
            <person name="Li M."/>
            <person name="Mu H."/>
            <person name="Zhang J."/>
        </authorList>
    </citation>
    <scope>NUCLEOTIDE SEQUENCE [LARGE SCALE GENOMIC DNA]</scope>
    <source>
        <strain evidence="10 11">NRRL 8067</strain>
    </source>
</reference>
<gene>
    <name evidence="10" type="ORF">EIZ62_07110</name>
</gene>
<dbReference type="InterPro" id="IPR011701">
    <property type="entry name" value="MFS"/>
</dbReference>
<feature type="transmembrane region" description="Helical" evidence="8">
    <location>
        <begin position="434"/>
        <end position="452"/>
    </location>
</feature>
<feature type="transmembrane region" description="Helical" evidence="8">
    <location>
        <begin position="165"/>
        <end position="183"/>
    </location>
</feature>
<sequence length="490" mass="50256">MSEETSTTSVEEGVPAEPPEQSERLPQAGGSPQSERSPVVVALVLALGAFVALLDTTIVGVAMHSFTEYFGVGLADAQWASTAYLLAMSSVIPATGWAAQRFGAAHTWIASLSVFLIGSLLCGTAWSMGSLIAFRVVQGFGASMLFPLMRIIVVEVAGRAQMGRMMTMMAVPLLVAPVLGPVLGGTLIQELSWRWAFFLNVPIILAVVVLSARNLPNSKGEAPGRLDVAGLLTMGGGLVALILGFSNLAKGTAATSPQVFLPAAIGLALLAAHGIRAARSRTPGVVDFSLFRDRAFTASTSITLLNNFGLYGVVVLVPLFFQQAGGKGPLGAGAIMVAQGIGTAVAVLLVGRVIDTKSNPRLLVLGGLLLVAAGLTTFAVADTGEVTVLLLVALFAQGIGLALASSPIMVTLYHSLPATSVPAATTANAVSQQLGGAVGTATVALLLQHYVYVAGGASADFSAVFWWALLFVGLTAVPALFLPPGAPKQA</sequence>
<keyword evidence="6 8" id="KW-0472">Membrane</keyword>
<evidence type="ECO:0000256" key="8">
    <source>
        <dbReference type="SAM" id="Phobius"/>
    </source>
</evidence>
<dbReference type="GO" id="GO:0022857">
    <property type="term" value="F:transmembrane transporter activity"/>
    <property type="evidence" value="ECO:0007669"/>
    <property type="project" value="InterPro"/>
</dbReference>
<dbReference type="PANTHER" id="PTHR23501">
    <property type="entry name" value="MAJOR FACILITATOR SUPERFAMILY"/>
    <property type="match status" value="1"/>
</dbReference>
<evidence type="ECO:0000256" key="7">
    <source>
        <dbReference type="SAM" id="MobiDB-lite"/>
    </source>
</evidence>
<feature type="transmembrane region" description="Helical" evidence="8">
    <location>
        <begin position="362"/>
        <end position="381"/>
    </location>
</feature>
<keyword evidence="11" id="KW-1185">Reference proteome</keyword>
<dbReference type="OrthoDB" id="9812221at2"/>
<feature type="compositionally biased region" description="Low complexity" evidence="7">
    <location>
        <begin position="1"/>
        <end position="12"/>
    </location>
</feature>
<dbReference type="InterPro" id="IPR020846">
    <property type="entry name" value="MFS_dom"/>
</dbReference>
<feature type="region of interest" description="Disordered" evidence="7">
    <location>
        <begin position="1"/>
        <end position="34"/>
    </location>
</feature>
<feature type="transmembrane region" description="Helical" evidence="8">
    <location>
        <begin position="464"/>
        <end position="482"/>
    </location>
</feature>
<dbReference type="KEGG" id="sfic:EIZ62_07110"/>
<evidence type="ECO:0000256" key="6">
    <source>
        <dbReference type="ARBA" id="ARBA00023136"/>
    </source>
</evidence>
<keyword evidence="5 8" id="KW-1133">Transmembrane helix</keyword>
<keyword evidence="3" id="KW-1003">Cell membrane</keyword>
<feature type="transmembrane region" description="Helical" evidence="8">
    <location>
        <begin position="387"/>
        <end position="413"/>
    </location>
</feature>
<evidence type="ECO:0000256" key="2">
    <source>
        <dbReference type="ARBA" id="ARBA00022448"/>
    </source>
</evidence>
<dbReference type="SUPFAM" id="SSF103473">
    <property type="entry name" value="MFS general substrate transporter"/>
    <property type="match status" value="1"/>
</dbReference>
<evidence type="ECO:0000256" key="1">
    <source>
        <dbReference type="ARBA" id="ARBA00004651"/>
    </source>
</evidence>
<feature type="transmembrane region" description="Helical" evidence="8">
    <location>
        <begin position="83"/>
        <end position="100"/>
    </location>
</feature>
<name>A0A6I6F5M5_9ACTN</name>
<dbReference type="NCBIfam" id="TIGR00711">
    <property type="entry name" value="efflux_EmrB"/>
    <property type="match status" value="1"/>
</dbReference>
<evidence type="ECO:0000259" key="9">
    <source>
        <dbReference type="PROSITE" id="PS50850"/>
    </source>
</evidence>
<evidence type="ECO:0000256" key="4">
    <source>
        <dbReference type="ARBA" id="ARBA00022692"/>
    </source>
</evidence>
<dbReference type="InterPro" id="IPR036259">
    <property type="entry name" value="MFS_trans_sf"/>
</dbReference>
<dbReference type="PROSITE" id="PS50850">
    <property type="entry name" value="MFS"/>
    <property type="match status" value="1"/>
</dbReference>
<dbReference type="Pfam" id="PF07690">
    <property type="entry name" value="MFS_1"/>
    <property type="match status" value="1"/>
</dbReference>
<feature type="transmembrane region" description="Helical" evidence="8">
    <location>
        <begin position="296"/>
        <end position="320"/>
    </location>
</feature>
<dbReference type="PANTHER" id="PTHR23501:SF1">
    <property type="entry name" value="TRANSPORT PROTEIN HSRA-RELATED"/>
    <property type="match status" value="1"/>
</dbReference>
<evidence type="ECO:0000313" key="11">
    <source>
        <dbReference type="Proteomes" id="UP000422572"/>
    </source>
</evidence>
<feature type="transmembrane region" description="Helical" evidence="8">
    <location>
        <begin position="332"/>
        <end position="350"/>
    </location>
</feature>
<feature type="domain" description="Major facilitator superfamily (MFS) profile" evidence="9">
    <location>
        <begin position="41"/>
        <end position="487"/>
    </location>
</feature>
<comment type="subcellular location">
    <subcellularLocation>
        <location evidence="1">Cell membrane</location>
        <topology evidence="1">Multi-pass membrane protein</topology>
    </subcellularLocation>
</comment>